<dbReference type="Pfam" id="PF00400">
    <property type="entry name" value="WD40"/>
    <property type="match status" value="12"/>
</dbReference>
<dbReference type="InterPro" id="IPR036322">
    <property type="entry name" value="WD40_repeat_dom_sf"/>
</dbReference>
<dbReference type="PROSITE" id="PS50082">
    <property type="entry name" value="WD_REPEATS_2"/>
    <property type="match status" value="9"/>
</dbReference>
<dbReference type="SMART" id="SM00320">
    <property type="entry name" value="WD40"/>
    <property type="match status" value="13"/>
</dbReference>
<dbReference type="Proteomes" id="UP000305921">
    <property type="component" value="Unassembled WGS sequence"/>
</dbReference>
<keyword evidence="2" id="KW-0677">Repeat</keyword>
<feature type="repeat" description="WD" evidence="3">
    <location>
        <begin position="1015"/>
        <end position="1058"/>
    </location>
</feature>
<name>A0A5R9EBE0_9ACTN</name>
<evidence type="ECO:0000256" key="1">
    <source>
        <dbReference type="ARBA" id="ARBA00022574"/>
    </source>
</evidence>
<dbReference type="Gene3D" id="2.130.10.10">
    <property type="entry name" value="YVTN repeat-like/Quinoprotein amine dehydrogenase"/>
    <property type="match status" value="4"/>
</dbReference>
<feature type="repeat" description="WD" evidence="3">
    <location>
        <begin position="1109"/>
        <end position="1152"/>
    </location>
</feature>
<feature type="repeat" description="WD" evidence="3">
    <location>
        <begin position="1201"/>
        <end position="1244"/>
    </location>
</feature>
<protein>
    <recommendedName>
        <fullName evidence="4">Peptidase C14 caspase domain-containing protein</fullName>
    </recommendedName>
</protein>
<evidence type="ECO:0000313" key="5">
    <source>
        <dbReference type="EMBL" id="TLQ46169.1"/>
    </source>
</evidence>
<proteinExistence type="predicted"/>
<dbReference type="PRINTS" id="PR00320">
    <property type="entry name" value="GPROTEINBRPT"/>
</dbReference>
<evidence type="ECO:0000313" key="6">
    <source>
        <dbReference type="Proteomes" id="UP000305921"/>
    </source>
</evidence>
<dbReference type="PROSITE" id="PS00678">
    <property type="entry name" value="WD_REPEATS_1"/>
    <property type="match status" value="9"/>
</dbReference>
<dbReference type="SUPFAM" id="SSF52129">
    <property type="entry name" value="Caspase-like"/>
    <property type="match status" value="1"/>
</dbReference>
<evidence type="ECO:0000256" key="3">
    <source>
        <dbReference type="PROSITE-ProRule" id="PRU00221"/>
    </source>
</evidence>
<dbReference type="InterPro" id="IPR053299">
    <property type="entry name" value="ASTRA_WD_repeat"/>
</dbReference>
<sequence>MAKYPKCPDWDRPGLVAARDKVIEVFTGRLGYRHVTGLGLDPTRIQLTDQLRAFCRTDDRREDDLLAVYLSGHGEILDDGGDHVLLTADTDPDDVSYTALPTVDLARAMLRDTKVRRLLLVLDTCYSGQGGNELAAAALERISRQWGRTAAGSGLVVVSSAQPHQQAKTGLFPRLLTDAVDGWATAGHGPATLAVSTVVQQINDHPDRPTWQHVSLSQIGLTGEPPAFFTNPRHSTRLTDIDRAIQQADTFDEHARRRETELNTRLLVSAMAYHADARQGWWFCGRHAALAELNDWLRDPASDRGAACRVVTAGPGSGKTAVLGLIAALTHPERWRTVPLDALGLPPRLVPEPDAVDVAVYAQNLSDIDVLHGMAAAANVHADTIGELLDHLDTADRGRPLTVLIDALDEAVTPNTLCSRILRPLIEHSRGRIRLLLGTRPYLLDRLGIDPHHPDPAHRRQVINLDDDRFADPQALTRFTIRNLREAHPASPYRHIPQEADTVAQEVTKAAGTSFLVARITAGTLAADPSIPNPRDRDWRESLPRHAGQAMHDDLTYRLGTHADKAAHLLRPLAFTEGQGLPWEDIWAPLASAISGHTYTDDDLLWLRREAGSYVVEATEGGRSAYRLYHQALAEHLRNHIDETSVHAAFTEILTTRVPYRGDATRDWSRAHPYTLTHLATHATKAGQLDNLLTHSEYLVHAAPRSLAPHLHHTRTDTARLTAAVYRTSFGLHAETTPDLRRQLLALDAARAGASIMQRQLIRQIPQGNWSPRWATGSSFSPGLRDTLTGHSRAVAAVSCVEIGESPVAVTGSDDGTVRVWDLRSGRALGQPLTGHTGTVRAVSCAVLEGNPVAVTGSGDGTVRVWDLRSGRALGQPLTGHTGRVLAVACTLLDGNPVAVTTSDDRTVRVWDLATNTPIGEAMTGHARGVLAVSCAVLEGNPVAVTGSGDGTVRVWDLRSGRALGQPLTGHTGRVLAVACTLLDGNPVAVTTSGSIDRSVRVWDLRSRRAIGQALTGHKDRVSAVSCAVLEGNPVAVTGSDDGTVRVWDLRSGLALGQPLTGHTGTVGAVSCAVLEGNPVAVTGSGHNSDDSSVRVWNLSPDKPTGWPTTGHSGKVLAVACTKLDDLPIAVTGSDNGTVRMWNLTTGAPIGRRLTGHTGRVTTVSCAMLDGSPIAVTSSGFGNGTVRVWDLATMAPLGGPLIGHSGLVMTVACTVIDGTPVAVTGSGDGSVRVWDLATMTPLGNPMTGHKGRVTAVACTVIDGTPVAVTGSGDGSVRVWDLATMTPLGNPMTGHKGRVTAVACTVIDGTPVAVTGSDGFLDNTVRVWNLNTGHLVGQPFTDHTKRVTAVACTVIDGTAIAFTASDDWTVRVRNLVSGKSTVLLASDCPRAVAVNSEGDLVLGFGRDVAVFSKPSASALC</sequence>
<dbReference type="Pfam" id="PF00656">
    <property type="entry name" value="Peptidase_C14"/>
    <property type="match status" value="1"/>
</dbReference>
<comment type="caution">
    <text evidence="5">The sequence shown here is derived from an EMBL/GenBank/DDBJ whole genome shotgun (WGS) entry which is preliminary data.</text>
</comment>
<dbReference type="Gene3D" id="3.40.50.1460">
    <property type="match status" value="1"/>
</dbReference>
<keyword evidence="6" id="KW-1185">Reference proteome</keyword>
<dbReference type="PROSITE" id="PS50294">
    <property type="entry name" value="WD_REPEATS_REGION"/>
    <property type="match status" value="5"/>
</dbReference>
<dbReference type="PANTHER" id="PTHR44156">
    <property type="entry name" value="SUPERNUMERARY LIMBS, ISOFORM B-RELATED"/>
    <property type="match status" value="1"/>
</dbReference>
<feature type="repeat" description="WD" evidence="3">
    <location>
        <begin position="968"/>
        <end position="1013"/>
    </location>
</feature>
<dbReference type="GO" id="GO:0006508">
    <property type="term" value="P:proteolysis"/>
    <property type="evidence" value="ECO:0007669"/>
    <property type="project" value="InterPro"/>
</dbReference>
<dbReference type="CDD" id="cd00200">
    <property type="entry name" value="WD40"/>
    <property type="match status" value="2"/>
</dbReference>
<feature type="repeat" description="WD" evidence="3">
    <location>
        <begin position="878"/>
        <end position="921"/>
    </location>
</feature>
<dbReference type="SUPFAM" id="SSF50978">
    <property type="entry name" value="WD40 repeat-like"/>
    <property type="match status" value="2"/>
</dbReference>
<dbReference type="SUPFAM" id="SSF52540">
    <property type="entry name" value="P-loop containing nucleoside triphosphate hydrolases"/>
    <property type="match status" value="1"/>
</dbReference>
<feature type="repeat" description="WD" evidence="3">
    <location>
        <begin position="923"/>
        <end position="966"/>
    </location>
</feature>
<evidence type="ECO:0000259" key="4">
    <source>
        <dbReference type="Pfam" id="PF00656"/>
    </source>
</evidence>
<dbReference type="InterPro" id="IPR020472">
    <property type="entry name" value="WD40_PAC1"/>
</dbReference>
<evidence type="ECO:0000256" key="2">
    <source>
        <dbReference type="ARBA" id="ARBA00022737"/>
    </source>
</evidence>
<dbReference type="InterPro" id="IPR011600">
    <property type="entry name" value="Pept_C14_caspase"/>
</dbReference>
<feature type="repeat" description="WD" evidence="3">
    <location>
        <begin position="1246"/>
        <end position="1289"/>
    </location>
</feature>
<keyword evidence="1 3" id="KW-0853">WD repeat</keyword>
<accession>A0A5R9EBE0</accession>
<dbReference type="InterPro" id="IPR029030">
    <property type="entry name" value="Caspase-like_dom_sf"/>
</dbReference>
<dbReference type="GO" id="GO:0004197">
    <property type="term" value="F:cysteine-type endopeptidase activity"/>
    <property type="evidence" value="ECO:0007669"/>
    <property type="project" value="InterPro"/>
</dbReference>
<organism evidence="5 6">
    <name type="scientific">Streptomyces marianii</name>
    <dbReference type="NCBI Taxonomy" id="1817406"/>
    <lineage>
        <taxon>Bacteria</taxon>
        <taxon>Bacillati</taxon>
        <taxon>Actinomycetota</taxon>
        <taxon>Actinomycetes</taxon>
        <taxon>Kitasatosporales</taxon>
        <taxon>Streptomycetaceae</taxon>
        <taxon>Streptomyces</taxon>
    </lineage>
</organism>
<dbReference type="InterPro" id="IPR019775">
    <property type="entry name" value="WD40_repeat_CS"/>
</dbReference>
<dbReference type="InterPro" id="IPR015943">
    <property type="entry name" value="WD40/YVTN_repeat-like_dom_sf"/>
</dbReference>
<feature type="domain" description="Peptidase C14 caspase" evidence="4">
    <location>
        <begin position="11"/>
        <end position="169"/>
    </location>
</feature>
<dbReference type="InterPro" id="IPR001680">
    <property type="entry name" value="WD40_rpt"/>
</dbReference>
<gene>
    <name evidence="5" type="ORF">FEF34_27090</name>
</gene>
<dbReference type="InterPro" id="IPR027417">
    <property type="entry name" value="P-loop_NTPase"/>
</dbReference>
<reference evidence="5 6" key="1">
    <citation type="submission" date="2019-05" db="EMBL/GenBank/DDBJ databases">
        <title>Streptomyces marianii sp. nov., a novel marine actinomycete from southern coast of India.</title>
        <authorList>
            <person name="Iniyan A.M."/>
            <person name="Wink J."/>
            <person name="Ramprasad E."/>
            <person name="Ramana C.V."/>
            <person name="Bunk B."/>
            <person name="Sproer C."/>
            <person name="Joseph F.-J.R.S."/>
            <person name="Vincent S.G.P."/>
        </authorList>
    </citation>
    <scope>NUCLEOTIDE SEQUENCE [LARGE SCALE GENOMIC DNA]</scope>
    <source>
        <strain evidence="5 6">ICN19</strain>
    </source>
</reference>
<feature type="repeat" description="WD" evidence="3">
    <location>
        <begin position="833"/>
        <end position="876"/>
    </location>
</feature>
<dbReference type="OrthoDB" id="218695at2"/>
<dbReference type="EMBL" id="VAWE01000001">
    <property type="protein sequence ID" value="TLQ46169.1"/>
    <property type="molecule type" value="Genomic_DNA"/>
</dbReference>
<feature type="repeat" description="WD" evidence="3">
    <location>
        <begin position="788"/>
        <end position="831"/>
    </location>
</feature>
<dbReference type="RefSeq" id="WP_138055481.1">
    <property type="nucleotide sequence ID" value="NZ_VAWE01000001.1"/>
</dbReference>